<keyword evidence="3 10" id="KW-0328">Glycosyltransferase</keyword>
<dbReference type="InterPro" id="IPR002659">
    <property type="entry name" value="Glyco_trans_31"/>
</dbReference>
<protein>
    <recommendedName>
        <fullName evidence="10">Hexosyltransferase</fullName>
        <ecNumber evidence="10">2.4.1.-</ecNumber>
    </recommendedName>
</protein>
<evidence type="ECO:0000256" key="3">
    <source>
        <dbReference type="ARBA" id="ARBA00022676"/>
    </source>
</evidence>
<dbReference type="OrthoDB" id="6022067at2759"/>
<evidence type="ECO:0000256" key="2">
    <source>
        <dbReference type="ARBA" id="ARBA00008661"/>
    </source>
</evidence>
<evidence type="ECO:0000313" key="12">
    <source>
        <dbReference type="Proteomes" id="UP001152795"/>
    </source>
</evidence>
<evidence type="ECO:0000256" key="5">
    <source>
        <dbReference type="ARBA" id="ARBA00022692"/>
    </source>
</evidence>
<evidence type="ECO:0000256" key="10">
    <source>
        <dbReference type="RuleBase" id="RU363063"/>
    </source>
</evidence>
<evidence type="ECO:0000256" key="7">
    <source>
        <dbReference type="ARBA" id="ARBA00022989"/>
    </source>
</evidence>
<dbReference type="EMBL" id="CACRXK020019908">
    <property type="protein sequence ID" value="CAB4034193.1"/>
    <property type="molecule type" value="Genomic_DNA"/>
</dbReference>
<keyword evidence="5 10" id="KW-0812">Transmembrane</keyword>
<reference evidence="11" key="1">
    <citation type="submission" date="2020-04" db="EMBL/GenBank/DDBJ databases">
        <authorList>
            <person name="Alioto T."/>
            <person name="Alioto T."/>
            <person name="Gomez Garrido J."/>
        </authorList>
    </citation>
    <scope>NUCLEOTIDE SEQUENCE</scope>
    <source>
        <strain evidence="11">A484AB</strain>
    </source>
</reference>
<evidence type="ECO:0000256" key="6">
    <source>
        <dbReference type="ARBA" id="ARBA00022968"/>
    </source>
</evidence>
<dbReference type="PANTHER" id="PTHR11214:SF378">
    <property type="entry name" value="BETA-1,3-GALACTOSYLTRANSFERASE 4"/>
    <property type="match status" value="1"/>
</dbReference>
<feature type="transmembrane region" description="Helical" evidence="10">
    <location>
        <begin position="352"/>
        <end position="371"/>
    </location>
</feature>
<evidence type="ECO:0000256" key="4">
    <source>
        <dbReference type="ARBA" id="ARBA00022679"/>
    </source>
</evidence>
<organism evidence="11 12">
    <name type="scientific">Paramuricea clavata</name>
    <name type="common">Red gorgonian</name>
    <name type="synonym">Violescent sea-whip</name>
    <dbReference type="NCBI Taxonomy" id="317549"/>
    <lineage>
        <taxon>Eukaryota</taxon>
        <taxon>Metazoa</taxon>
        <taxon>Cnidaria</taxon>
        <taxon>Anthozoa</taxon>
        <taxon>Octocorallia</taxon>
        <taxon>Malacalcyonacea</taxon>
        <taxon>Plexauridae</taxon>
        <taxon>Paramuricea</taxon>
    </lineage>
</organism>
<dbReference type="EC" id="2.4.1.-" evidence="10"/>
<accession>A0A7D9LJJ4</accession>
<comment type="caution">
    <text evidence="11">The sequence shown here is derived from an EMBL/GenBank/DDBJ whole genome shotgun (WGS) entry which is preliminary data.</text>
</comment>
<dbReference type="PANTHER" id="PTHR11214">
    <property type="entry name" value="BETA-1,3-N-ACETYLGLUCOSAMINYLTRANSFERASE"/>
    <property type="match status" value="1"/>
</dbReference>
<keyword evidence="7 10" id="KW-1133">Transmembrane helix</keyword>
<evidence type="ECO:0000256" key="8">
    <source>
        <dbReference type="ARBA" id="ARBA00023034"/>
    </source>
</evidence>
<dbReference type="Pfam" id="PF01762">
    <property type="entry name" value="Galactosyl_T"/>
    <property type="match status" value="1"/>
</dbReference>
<proteinExistence type="inferred from homology"/>
<gene>
    <name evidence="11" type="ORF">PACLA_8A032851</name>
</gene>
<sequence>MFSVIKNAMRRSTIIFNIARVATRSYRRFLVVLLVLFLVFYISSSLYTFVVDFYIPTMQPEPIRKDMSKMAIIEDQVNFIPSIIKPEVITDKLFVLVLINSAAGSETHYRKRMAIRNTWGKPIGRNQWKITFFLGRTGKPLIDENRLMEAKKYGDIIIGDFPDTYRNITQKLMMAFKWASEQNYEYLLKTDDDVYINVPLLINWINEQSEPGRALFAGVLYRAYVIRDPSHRHFVSWNDLQQKRYPWYPKGALYVLSSGVVRGMVEITNRVKMITVDDAYVGVLASYLGVKPVRLHGFIQWGFLPNLIELFDVCTYLNIIGMADNLTPDDIYFVHQEVTLLRDSSKWMCVHIYHPILVTVGFLIFIIVILYKCRRNIF</sequence>
<keyword evidence="12" id="KW-1185">Reference proteome</keyword>
<comment type="similarity">
    <text evidence="2 10">Belongs to the glycosyltransferase 31 family.</text>
</comment>
<name>A0A7D9LJJ4_PARCT</name>
<comment type="subcellular location">
    <subcellularLocation>
        <location evidence="1 10">Golgi apparatus membrane</location>
        <topology evidence="1 10">Single-pass type II membrane protein</topology>
    </subcellularLocation>
</comment>
<keyword evidence="8 10" id="KW-0333">Golgi apparatus</keyword>
<evidence type="ECO:0000256" key="1">
    <source>
        <dbReference type="ARBA" id="ARBA00004323"/>
    </source>
</evidence>
<dbReference type="GO" id="GO:0016758">
    <property type="term" value="F:hexosyltransferase activity"/>
    <property type="evidence" value="ECO:0007669"/>
    <property type="project" value="InterPro"/>
</dbReference>
<evidence type="ECO:0000256" key="9">
    <source>
        <dbReference type="ARBA" id="ARBA00023136"/>
    </source>
</evidence>
<dbReference type="Gene3D" id="3.90.550.50">
    <property type="match status" value="1"/>
</dbReference>
<evidence type="ECO:0000313" key="11">
    <source>
        <dbReference type="EMBL" id="CAB4034193.1"/>
    </source>
</evidence>
<keyword evidence="9 10" id="KW-0472">Membrane</keyword>
<keyword evidence="6 10" id="KW-0735">Signal-anchor</keyword>
<keyword evidence="4" id="KW-0808">Transferase</keyword>
<dbReference type="GO" id="GO:0000139">
    <property type="term" value="C:Golgi membrane"/>
    <property type="evidence" value="ECO:0007669"/>
    <property type="project" value="UniProtKB-SubCell"/>
</dbReference>
<dbReference type="GO" id="GO:0006493">
    <property type="term" value="P:protein O-linked glycosylation"/>
    <property type="evidence" value="ECO:0007669"/>
    <property type="project" value="TreeGrafter"/>
</dbReference>
<dbReference type="AlphaFoldDB" id="A0A7D9LJJ4"/>
<dbReference type="Proteomes" id="UP001152795">
    <property type="component" value="Unassembled WGS sequence"/>
</dbReference>